<evidence type="ECO:0000313" key="10">
    <source>
        <dbReference type="Proteomes" id="UP000196694"/>
    </source>
</evidence>
<dbReference type="SUPFAM" id="SSF46548">
    <property type="entry name" value="alpha-helical ferredoxin"/>
    <property type="match status" value="1"/>
</dbReference>
<feature type="transmembrane region" description="Helical" evidence="7">
    <location>
        <begin position="181"/>
        <end position="203"/>
    </location>
</feature>
<name>A0A211YLL9_9CREN</name>
<feature type="domain" description="4Fe-4S ferredoxin-type" evidence="8">
    <location>
        <begin position="400"/>
        <end position="432"/>
    </location>
</feature>
<dbReference type="InterPro" id="IPR004017">
    <property type="entry name" value="Cys_rich_dom"/>
</dbReference>
<evidence type="ECO:0000256" key="4">
    <source>
        <dbReference type="ARBA" id="ARBA00023002"/>
    </source>
</evidence>
<dbReference type="AlphaFoldDB" id="A0A211YLL9"/>
<evidence type="ECO:0000259" key="8">
    <source>
        <dbReference type="PROSITE" id="PS51379"/>
    </source>
</evidence>
<dbReference type="InterPro" id="IPR009051">
    <property type="entry name" value="Helical_ferredxn"/>
</dbReference>
<dbReference type="Gene3D" id="1.20.950.20">
    <property type="entry name" value="Transmembrane di-heme cytochromes, Chain C"/>
    <property type="match status" value="1"/>
</dbReference>
<dbReference type="PANTHER" id="PTHR43255:SF1">
    <property type="entry name" value="IRON-SULFUR-BINDING OXIDOREDUCTASE FADF-RELATED"/>
    <property type="match status" value="1"/>
</dbReference>
<gene>
    <name evidence="9" type="ORF">Pdsh_08690</name>
</gene>
<keyword evidence="2" id="KW-0004">4Fe-4S</keyword>
<dbReference type="PROSITE" id="PS00198">
    <property type="entry name" value="4FE4S_FER_1"/>
    <property type="match status" value="2"/>
</dbReference>
<dbReference type="Pfam" id="PF02754">
    <property type="entry name" value="CCG"/>
    <property type="match status" value="2"/>
</dbReference>
<feature type="transmembrane region" description="Helical" evidence="7">
    <location>
        <begin position="151"/>
        <end position="169"/>
    </location>
</feature>
<keyword evidence="6" id="KW-0411">Iron-sulfur</keyword>
<comment type="similarity">
    <text evidence="1">Belongs to the HdrC family.</text>
</comment>
<dbReference type="GO" id="GO:0046872">
    <property type="term" value="F:metal ion binding"/>
    <property type="evidence" value="ECO:0007669"/>
    <property type="project" value="UniProtKB-KW"/>
</dbReference>
<dbReference type="Pfam" id="PF13237">
    <property type="entry name" value="Fer4_10"/>
    <property type="match status" value="1"/>
</dbReference>
<evidence type="ECO:0000313" key="9">
    <source>
        <dbReference type="EMBL" id="OWJ53952.1"/>
    </source>
</evidence>
<proteinExistence type="inferred from homology"/>
<evidence type="ECO:0000256" key="6">
    <source>
        <dbReference type="ARBA" id="ARBA00023014"/>
    </source>
</evidence>
<evidence type="ECO:0000256" key="5">
    <source>
        <dbReference type="ARBA" id="ARBA00023004"/>
    </source>
</evidence>
<dbReference type="Gene3D" id="1.10.1060.10">
    <property type="entry name" value="Alpha-helical ferredoxin"/>
    <property type="match status" value="1"/>
</dbReference>
<dbReference type="Proteomes" id="UP000196694">
    <property type="component" value="Unassembled WGS sequence"/>
</dbReference>
<feature type="domain" description="4Fe-4S ferredoxin-type" evidence="8">
    <location>
        <begin position="349"/>
        <end position="378"/>
    </location>
</feature>
<evidence type="ECO:0000256" key="3">
    <source>
        <dbReference type="ARBA" id="ARBA00022723"/>
    </source>
</evidence>
<dbReference type="PROSITE" id="PS51379">
    <property type="entry name" value="4FE4S_FER_2"/>
    <property type="match status" value="2"/>
</dbReference>
<dbReference type="PANTHER" id="PTHR43255">
    <property type="entry name" value="IRON-SULFUR-BINDING OXIDOREDUCTASE FADF-RELATED-RELATED"/>
    <property type="match status" value="1"/>
</dbReference>
<dbReference type="SUPFAM" id="SSF103501">
    <property type="entry name" value="Respiratory nitrate reductase 1 gamma chain"/>
    <property type="match status" value="1"/>
</dbReference>
<accession>A0A211YLL9</accession>
<feature type="transmembrane region" description="Helical" evidence="7">
    <location>
        <begin position="12"/>
        <end position="31"/>
    </location>
</feature>
<keyword evidence="7" id="KW-1133">Transmembrane helix</keyword>
<dbReference type="GO" id="GO:0016491">
    <property type="term" value="F:oxidoreductase activity"/>
    <property type="evidence" value="ECO:0007669"/>
    <property type="project" value="UniProtKB-KW"/>
</dbReference>
<dbReference type="InterPro" id="IPR036197">
    <property type="entry name" value="NarG-like_sf"/>
</dbReference>
<keyword evidence="7" id="KW-0472">Membrane</keyword>
<keyword evidence="3" id="KW-0479">Metal-binding</keyword>
<organism evidence="9 10">
    <name type="scientific">Pyrodictium delaneyi</name>
    <dbReference type="NCBI Taxonomy" id="1273541"/>
    <lineage>
        <taxon>Archaea</taxon>
        <taxon>Thermoproteota</taxon>
        <taxon>Thermoprotei</taxon>
        <taxon>Desulfurococcales</taxon>
        <taxon>Pyrodictiaceae</taxon>
        <taxon>Pyrodictium</taxon>
    </lineage>
</organism>
<dbReference type="GO" id="GO:0005886">
    <property type="term" value="C:plasma membrane"/>
    <property type="evidence" value="ECO:0007669"/>
    <property type="project" value="TreeGrafter"/>
</dbReference>
<dbReference type="InterPro" id="IPR017900">
    <property type="entry name" value="4Fe4S_Fe_S_CS"/>
</dbReference>
<evidence type="ECO:0000256" key="1">
    <source>
        <dbReference type="ARBA" id="ARBA00007097"/>
    </source>
</evidence>
<evidence type="ECO:0000256" key="2">
    <source>
        <dbReference type="ARBA" id="ARBA00022485"/>
    </source>
</evidence>
<sequence length="737" mass="81948">MTAWGSRYRLRYPFNTLVVIAPFVQIGVLAVRRLRWLFLVAAVIAVFQPVEAAATTIGELRGNCMACHVTPGGPFRYPVISGAELDLLRVLLIVPGSLLFLYGLNRYIARWTRGGQQLPLNNIATRLWNFIRVGLLQTRVLRERRGGTIHLLIYLGAVLLAVAGIIYVIDAPATRYPGGIVFTIFRMLVNFGGLLLLVGTVAAGIRRALGLTPGLPNSLEDSLVLLWLAIIVITGMVLDAMTATAHLSVTGIPWWDFSGKLLSQVLEGLTPARFLALYRVTQVVHLAVSVLLLATIPGTKLAHILVSGFFNTFYARLEHPASFKPIPDVEKLVEEGKTFGVVTLADTTWKQRMDYDACTRCARCHNACPAVATGKPLSPMNLVLKLREAMRQEEWNEELVPAHVEPDVLWSCATCGACVYNCPVLIHHVETVLDLRRGLVSRGEHVPDELLQVSYNLMRAGNPYGANPVEKEEWLNSLIERGLVEEAKENEEYDYLLWVGCAAAYDPRLRDTIEALLKVLKHAGVKVAVSLEQQCCGEPARRIGDELMFVELVKQNAELLSRFRFKQLLVTCPHGFNVFRHEYPRYGVRVEVVHHSMLLARLLQEGEVKPRTRLHVKATYHDPCYLGRWNGVYEEPRRVLSDTVEKVVEMPRSRWRSFCCGGGGGGVFYDIKIGKRMSRVRVEEAASTKAQVLAVACPFCNTMLAAEAPDYGMEVKDIAELLAESLSEENSSPSGGT</sequence>
<keyword evidence="10" id="KW-1185">Reference proteome</keyword>
<reference evidence="9 10" key="1">
    <citation type="submission" date="2017-05" db="EMBL/GenBank/DDBJ databases">
        <title>The draft genome of the hyperthermophilic archaeon 'Pyrodictium delaneyi strain Hulk', an iron and nitrate reducer, reveals the capacity for sulfate reduction.</title>
        <authorList>
            <person name="Demey L.M."/>
            <person name="Miller C."/>
            <person name="Manzella M."/>
            <person name="Reguera G."/>
            <person name="Kashefi K."/>
        </authorList>
    </citation>
    <scope>NUCLEOTIDE SEQUENCE [LARGE SCALE GENOMIC DNA]</scope>
    <source>
        <strain evidence="9 10">Hulk</strain>
    </source>
</reference>
<dbReference type="InterPro" id="IPR017896">
    <property type="entry name" value="4Fe4S_Fe-S-bd"/>
</dbReference>
<dbReference type="GO" id="GO:0051539">
    <property type="term" value="F:4 iron, 4 sulfur cluster binding"/>
    <property type="evidence" value="ECO:0007669"/>
    <property type="project" value="UniProtKB-KW"/>
</dbReference>
<keyword evidence="7" id="KW-0812">Transmembrane</keyword>
<keyword evidence="5" id="KW-0408">Iron</keyword>
<keyword evidence="4" id="KW-0560">Oxidoreductase</keyword>
<feature type="transmembrane region" description="Helical" evidence="7">
    <location>
        <begin position="87"/>
        <end position="104"/>
    </location>
</feature>
<feature type="transmembrane region" description="Helical" evidence="7">
    <location>
        <begin position="224"/>
        <end position="255"/>
    </location>
</feature>
<dbReference type="InterPro" id="IPR051460">
    <property type="entry name" value="HdrC_iron-sulfur_subunit"/>
</dbReference>
<feature type="transmembrane region" description="Helical" evidence="7">
    <location>
        <begin position="36"/>
        <end position="55"/>
    </location>
</feature>
<comment type="caution">
    <text evidence="9">The sequence shown here is derived from an EMBL/GenBank/DDBJ whole genome shotgun (WGS) entry which is preliminary data.</text>
</comment>
<evidence type="ECO:0000256" key="7">
    <source>
        <dbReference type="SAM" id="Phobius"/>
    </source>
</evidence>
<protein>
    <recommendedName>
        <fullName evidence="8">4Fe-4S ferredoxin-type domain-containing protein</fullName>
    </recommendedName>
</protein>
<dbReference type="EMBL" id="NCQP01000007">
    <property type="protein sequence ID" value="OWJ53952.1"/>
    <property type="molecule type" value="Genomic_DNA"/>
</dbReference>